<proteinExistence type="predicted"/>
<gene>
    <name evidence="2" type="ORF">BM524_02435</name>
</gene>
<reference evidence="2 3" key="1">
    <citation type="submission" date="2016-11" db="EMBL/GenBank/DDBJ databases">
        <title>Networking in microbes: conjugative elements and plasmids in the genus Alteromonas.</title>
        <authorList>
            <person name="Lopez-Perez M."/>
            <person name="Ramon-Marco N."/>
            <person name="Rodriguez-Valera F."/>
        </authorList>
    </citation>
    <scope>NUCLEOTIDE SEQUENCE [LARGE SCALE GENOMIC DNA]</scope>
    <source>
        <strain evidence="2 3">CP48</strain>
    </source>
</reference>
<evidence type="ECO:0000313" key="3">
    <source>
        <dbReference type="Proteomes" id="UP000182101"/>
    </source>
</evidence>
<feature type="transmembrane region" description="Helical" evidence="1">
    <location>
        <begin position="46"/>
        <end position="70"/>
    </location>
</feature>
<dbReference type="Proteomes" id="UP000182101">
    <property type="component" value="Chromosome"/>
</dbReference>
<keyword evidence="1" id="KW-0812">Transmembrane</keyword>
<feature type="transmembrane region" description="Helical" evidence="1">
    <location>
        <begin position="21"/>
        <end position="40"/>
    </location>
</feature>
<evidence type="ECO:0000313" key="2">
    <source>
        <dbReference type="EMBL" id="APD88757.1"/>
    </source>
</evidence>
<name>A0AAC9NQZ2_9ALTE</name>
<dbReference type="AlphaFoldDB" id="A0AAC9NQZ2"/>
<protein>
    <submittedName>
        <fullName evidence="2">Uncharacterized protein</fullName>
    </submittedName>
</protein>
<organism evidence="2 3">
    <name type="scientific">Alteromonas mediterranea</name>
    <dbReference type="NCBI Taxonomy" id="314275"/>
    <lineage>
        <taxon>Bacteria</taxon>
        <taxon>Pseudomonadati</taxon>
        <taxon>Pseudomonadota</taxon>
        <taxon>Gammaproteobacteria</taxon>
        <taxon>Alteromonadales</taxon>
        <taxon>Alteromonadaceae</taxon>
        <taxon>Alteromonas/Salinimonas group</taxon>
        <taxon>Alteromonas</taxon>
    </lineage>
</organism>
<sequence>MFKYRNFRKNIKFGSFHGLESFLIEIALGLIFSVISYHSYKTDMLIIALPLGLLGSGCIVAAIISGFFYFKLKRTEC</sequence>
<evidence type="ECO:0000256" key="1">
    <source>
        <dbReference type="SAM" id="Phobius"/>
    </source>
</evidence>
<dbReference type="EMBL" id="CP018024">
    <property type="protein sequence ID" value="APD88757.1"/>
    <property type="molecule type" value="Genomic_DNA"/>
</dbReference>
<keyword evidence="1" id="KW-1133">Transmembrane helix</keyword>
<keyword evidence="1" id="KW-0472">Membrane</keyword>
<accession>A0AAC9NQZ2</accession>